<evidence type="ECO:0000256" key="1">
    <source>
        <dbReference type="SAM" id="MobiDB-lite"/>
    </source>
</evidence>
<feature type="compositionally biased region" description="Polar residues" evidence="1">
    <location>
        <begin position="42"/>
        <end position="51"/>
    </location>
</feature>
<accession>A0A327ME06</accession>
<dbReference type="AlphaFoldDB" id="A0A327ME06"/>
<reference evidence="3" key="1">
    <citation type="submission" date="2018-06" db="EMBL/GenBank/DDBJ databases">
        <authorList>
            <person name="Khan S.A."/>
        </authorList>
    </citation>
    <scope>NUCLEOTIDE SEQUENCE [LARGE SCALE GENOMIC DNA]</scope>
    <source>
        <strain evidence="3">DB-1506</strain>
    </source>
</reference>
<comment type="caution">
    <text evidence="2">The sequence shown here is derived from an EMBL/GenBank/DDBJ whole genome shotgun (WGS) entry which is preliminary data.</text>
</comment>
<name>A0A327ME06_9PROT</name>
<dbReference type="Proteomes" id="UP000249065">
    <property type="component" value="Unassembled WGS sequence"/>
</dbReference>
<keyword evidence="3" id="KW-1185">Reference proteome</keyword>
<evidence type="ECO:0000313" key="2">
    <source>
        <dbReference type="EMBL" id="RAI60879.1"/>
    </source>
</evidence>
<dbReference type="EMBL" id="QLIX01000001">
    <property type="protein sequence ID" value="RAI60879.1"/>
    <property type="molecule type" value="Genomic_DNA"/>
</dbReference>
<feature type="region of interest" description="Disordered" evidence="1">
    <location>
        <begin position="42"/>
        <end position="72"/>
    </location>
</feature>
<sequence>MREESLPRTISAEFDVRREAELAVERLVQEYKLDRSAVTVTTVGEDNTAGTRPSGADRDDATGDEAASPTHGRIRVSATVDDAVADKAQAAMRQARDA</sequence>
<gene>
    <name evidence="2" type="ORF">DOO78_01750</name>
</gene>
<dbReference type="OrthoDB" id="7271438at2"/>
<evidence type="ECO:0000313" key="3">
    <source>
        <dbReference type="Proteomes" id="UP000249065"/>
    </source>
</evidence>
<proteinExistence type="predicted"/>
<protein>
    <submittedName>
        <fullName evidence="2">Uncharacterized protein</fullName>
    </submittedName>
</protein>
<organism evidence="2 3">
    <name type="scientific">Roseicella frigidaeris</name>
    <dbReference type="NCBI Taxonomy" id="2230885"/>
    <lineage>
        <taxon>Bacteria</taxon>
        <taxon>Pseudomonadati</taxon>
        <taxon>Pseudomonadota</taxon>
        <taxon>Alphaproteobacteria</taxon>
        <taxon>Acetobacterales</taxon>
        <taxon>Roseomonadaceae</taxon>
        <taxon>Roseicella</taxon>
    </lineage>
</organism>